<dbReference type="HOGENOM" id="CLU_1311336_0_0_1"/>
<dbReference type="AlphaFoldDB" id="R7USH1"/>
<dbReference type="Gene3D" id="1.20.140.150">
    <property type="match status" value="1"/>
</dbReference>
<comment type="subcellular location">
    <subcellularLocation>
        <location evidence="1">Membrane</location>
        <topology evidence="1">Multi-pass membrane protein</topology>
    </subcellularLocation>
</comment>
<protein>
    <submittedName>
        <fullName evidence="6 7">Uncharacterized protein</fullName>
    </submittedName>
</protein>
<evidence type="ECO:0000313" key="7">
    <source>
        <dbReference type="EnsemblMetazoa" id="CapteP224699"/>
    </source>
</evidence>
<dbReference type="InterPro" id="IPR004031">
    <property type="entry name" value="PMP22/EMP/MP20/Claudin"/>
</dbReference>
<keyword evidence="3 5" id="KW-1133">Transmembrane helix</keyword>
<evidence type="ECO:0000256" key="2">
    <source>
        <dbReference type="ARBA" id="ARBA00022692"/>
    </source>
</evidence>
<evidence type="ECO:0000256" key="1">
    <source>
        <dbReference type="ARBA" id="ARBA00004141"/>
    </source>
</evidence>
<reference evidence="6 8" key="2">
    <citation type="journal article" date="2013" name="Nature">
        <title>Insights into bilaterian evolution from three spiralian genomes.</title>
        <authorList>
            <person name="Simakov O."/>
            <person name="Marletaz F."/>
            <person name="Cho S.J."/>
            <person name="Edsinger-Gonzales E."/>
            <person name="Havlak P."/>
            <person name="Hellsten U."/>
            <person name="Kuo D.H."/>
            <person name="Larsson T."/>
            <person name="Lv J."/>
            <person name="Arendt D."/>
            <person name="Savage R."/>
            <person name="Osoegawa K."/>
            <person name="de Jong P."/>
            <person name="Grimwood J."/>
            <person name="Chapman J.A."/>
            <person name="Shapiro H."/>
            <person name="Aerts A."/>
            <person name="Otillar R.P."/>
            <person name="Terry A.Y."/>
            <person name="Boore J.L."/>
            <person name="Grigoriev I.V."/>
            <person name="Lindberg D.R."/>
            <person name="Seaver E.C."/>
            <person name="Weisblat D.A."/>
            <person name="Putnam N.H."/>
            <person name="Rokhsar D.S."/>
        </authorList>
    </citation>
    <scope>NUCLEOTIDE SEQUENCE</scope>
    <source>
        <strain evidence="6 8">I ESC-2004</strain>
    </source>
</reference>
<dbReference type="EMBL" id="KB298595">
    <property type="protein sequence ID" value="ELU09053.1"/>
    <property type="molecule type" value="Genomic_DNA"/>
</dbReference>
<dbReference type="Pfam" id="PF13903">
    <property type="entry name" value="Claudin_2"/>
    <property type="match status" value="1"/>
</dbReference>
<sequence>MASCLFVSATLVLTLAFIATGIAFFAPFWLSDSDKGHKDIGLWGECEKEGCTWFWQNDYDWAKEQKEWFVACMALYGVGFLIVFVTEIYSRLQLCCELRSSMSRSAGFLLIAAFILMGVAIGLFGGMNSKDDKDEKGFQVDYSAVKHFGWAYWMGVSGCVLTLLAALMFTCISGALCGDKM</sequence>
<feature type="transmembrane region" description="Helical" evidence="5">
    <location>
        <begin position="68"/>
        <end position="85"/>
    </location>
</feature>
<dbReference type="OrthoDB" id="6102094at2759"/>
<proteinExistence type="predicted"/>
<name>R7USH1_CAPTE</name>
<feature type="transmembrane region" description="Helical" evidence="5">
    <location>
        <begin position="106"/>
        <end position="127"/>
    </location>
</feature>
<evidence type="ECO:0000256" key="5">
    <source>
        <dbReference type="SAM" id="Phobius"/>
    </source>
</evidence>
<accession>R7USH1</accession>
<dbReference type="EMBL" id="AMQN01006541">
    <property type="status" value="NOT_ANNOTATED_CDS"/>
    <property type="molecule type" value="Genomic_DNA"/>
</dbReference>
<reference evidence="7" key="3">
    <citation type="submission" date="2015-06" db="UniProtKB">
        <authorList>
            <consortium name="EnsemblMetazoa"/>
        </authorList>
    </citation>
    <scope>IDENTIFICATION</scope>
</reference>
<keyword evidence="2 5" id="KW-0812">Transmembrane</keyword>
<reference evidence="8" key="1">
    <citation type="submission" date="2012-12" db="EMBL/GenBank/DDBJ databases">
        <authorList>
            <person name="Hellsten U."/>
            <person name="Grimwood J."/>
            <person name="Chapman J.A."/>
            <person name="Shapiro H."/>
            <person name="Aerts A."/>
            <person name="Otillar R.P."/>
            <person name="Terry A.Y."/>
            <person name="Boore J.L."/>
            <person name="Simakov O."/>
            <person name="Marletaz F."/>
            <person name="Cho S.-J."/>
            <person name="Edsinger-Gonzales E."/>
            <person name="Havlak P."/>
            <person name="Kuo D.-H."/>
            <person name="Larsson T."/>
            <person name="Lv J."/>
            <person name="Arendt D."/>
            <person name="Savage R."/>
            <person name="Osoegawa K."/>
            <person name="de Jong P."/>
            <person name="Lindberg D.R."/>
            <person name="Seaver E.C."/>
            <person name="Weisblat D.A."/>
            <person name="Putnam N.H."/>
            <person name="Grigoriev I.V."/>
            <person name="Rokhsar D.S."/>
        </authorList>
    </citation>
    <scope>NUCLEOTIDE SEQUENCE</scope>
    <source>
        <strain evidence="8">I ESC-2004</strain>
    </source>
</reference>
<evidence type="ECO:0000256" key="4">
    <source>
        <dbReference type="ARBA" id="ARBA00023136"/>
    </source>
</evidence>
<organism evidence="6">
    <name type="scientific">Capitella teleta</name>
    <name type="common">Polychaete worm</name>
    <dbReference type="NCBI Taxonomy" id="283909"/>
    <lineage>
        <taxon>Eukaryota</taxon>
        <taxon>Metazoa</taxon>
        <taxon>Spiralia</taxon>
        <taxon>Lophotrochozoa</taxon>
        <taxon>Annelida</taxon>
        <taxon>Polychaeta</taxon>
        <taxon>Sedentaria</taxon>
        <taxon>Scolecida</taxon>
        <taxon>Capitellidae</taxon>
        <taxon>Capitella</taxon>
    </lineage>
</organism>
<evidence type="ECO:0000313" key="6">
    <source>
        <dbReference type="EMBL" id="ELU09053.1"/>
    </source>
</evidence>
<feature type="transmembrane region" description="Helical" evidence="5">
    <location>
        <begin position="150"/>
        <end position="177"/>
    </location>
</feature>
<dbReference type="OMA" id="RGLWAYC"/>
<dbReference type="EnsemblMetazoa" id="CapteT224699">
    <property type="protein sequence ID" value="CapteP224699"/>
    <property type="gene ID" value="CapteG224699"/>
</dbReference>
<keyword evidence="8" id="KW-1185">Reference proteome</keyword>
<evidence type="ECO:0000256" key="3">
    <source>
        <dbReference type="ARBA" id="ARBA00022989"/>
    </source>
</evidence>
<dbReference type="Proteomes" id="UP000014760">
    <property type="component" value="Unassembled WGS sequence"/>
</dbReference>
<dbReference type="PANTHER" id="PTHR21284:SF12">
    <property type="entry name" value="EG:80H7.2 PROTEIN"/>
    <property type="match status" value="1"/>
</dbReference>
<dbReference type="GO" id="GO:0016020">
    <property type="term" value="C:membrane"/>
    <property type="evidence" value="ECO:0007669"/>
    <property type="project" value="UniProtKB-SubCell"/>
</dbReference>
<keyword evidence="4 5" id="KW-0472">Membrane</keyword>
<gene>
    <name evidence="6" type="ORF">CAPTEDRAFT_224699</name>
</gene>
<evidence type="ECO:0000313" key="8">
    <source>
        <dbReference type="Proteomes" id="UP000014760"/>
    </source>
</evidence>
<dbReference type="PANTHER" id="PTHR21284">
    <property type="entry name" value="EG:80H7.2 PROTEIN"/>
    <property type="match status" value="1"/>
</dbReference>